<dbReference type="AlphaFoldDB" id="A0A4U5NXQ0"/>
<sequence length="100" mass="11568">MPRSFARCLFGSVISNRLPAQLTPEAMADDQVGPSKKTNRCWQCNKRVGLLGFPCRCGGTFCCEHRYDDMHECPFDYKTVEREELRKNHPVICCEKIQRL</sequence>
<keyword evidence="2 4" id="KW-0863">Zinc-finger</keyword>
<feature type="domain" description="AN1-type" evidence="5">
    <location>
        <begin position="35"/>
        <end position="81"/>
    </location>
</feature>
<protein>
    <recommendedName>
        <fullName evidence="5">AN1-type domain-containing protein</fullName>
    </recommendedName>
</protein>
<evidence type="ECO:0000313" key="6">
    <source>
        <dbReference type="EMBL" id="TKR88064.1"/>
    </source>
</evidence>
<dbReference type="InterPro" id="IPR035896">
    <property type="entry name" value="AN1-like_Znf"/>
</dbReference>
<name>A0A4U5NXQ0_STECR</name>
<evidence type="ECO:0000256" key="1">
    <source>
        <dbReference type="ARBA" id="ARBA00022723"/>
    </source>
</evidence>
<evidence type="ECO:0000259" key="5">
    <source>
        <dbReference type="PROSITE" id="PS51039"/>
    </source>
</evidence>
<dbReference type="STRING" id="34508.A0A4U5NXQ0"/>
<evidence type="ECO:0000256" key="3">
    <source>
        <dbReference type="ARBA" id="ARBA00022833"/>
    </source>
</evidence>
<proteinExistence type="predicted"/>
<comment type="caution">
    <text evidence="6">The sequence shown here is derived from an EMBL/GenBank/DDBJ whole genome shotgun (WGS) entry which is preliminary data.</text>
</comment>
<evidence type="ECO:0000256" key="4">
    <source>
        <dbReference type="PROSITE-ProRule" id="PRU00449"/>
    </source>
</evidence>
<dbReference type="Pfam" id="PF01428">
    <property type="entry name" value="zf-AN1"/>
    <property type="match status" value="1"/>
</dbReference>
<dbReference type="GO" id="GO:0008270">
    <property type="term" value="F:zinc ion binding"/>
    <property type="evidence" value="ECO:0007669"/>
    <property type="project" value="UniProtKB-KW"/>
</dbReference>
<dbReference type="PANTHER" id="PTHR10634:SF149">
    <property type="entry name" value="AN1-TYPE DOMAIN-CONTAINING PROTEIN-RELATED"/>
    <property type="match status" value="1"/>
</dbReference>
<gene>
    <name evidence="6" type="ORF">L596_012361</name>
</gene>
<keyword evidence="3" id="KW-0862">Zinc</keyword>
<dbReference type="OrthoDB" id="428577at2759"/>
<dbReference type="SMART" id="SM00154">
    <property type="entry name" value="ZnF_AN1"/>
    <property type="match status" value="1"/>
</dbReference>
<reference evidence="6 7" key="1">
    <citation type="journal article" date="2015" name="Genome Biol.">
        <title>Comparative genomics of Steinernema reveals deeply conserved gene regulatory networks.</title>
        <authorList>
            <person name="Dillman A.R."/>
            <person name="Macchietto M."/>
            <person name="Porter C.F."/>
            <person name="Rogers A."/>
            <person name="Williams B."/>
            <person name="Antoshechkin I."/>
            <person name="Lee M.M."/>
            <person name="Goodwin Z."/>
            <person name="Lu X."/>
            <person name="Lewis E.E."/>
            <person name="Goodrich-Blair H."/>
            <person name="Stock S.P."/>
            <person name="Adams B.J."/>
            <person name="Sternberg P.W."/>
            <person name="Mortazavi A."/>
        </authorList>
    </citation>
    <scope>NUCLEOTIDE SEQUENCE [LARGE SCALE GENOMIC DNA]</scope>
    <source>
        <strain evidence="6 7">ALL</strain>
    </source>
</reference>
<reference evidence="6 7" key="2">
    <citation type="journal article" date="2019" name="G3 (Bethesda)">
        <title>Hybrid Assembly of the Genome of the Entomopathogenic Nematode Steinernema carpocapsae Identifies the X-Chromosome.</title>
        <authorList>
            <person name="Serra L."/>
            <person name="Macchietto M."/>
            <person name="Macias-Munoz A."/>
            <person name="McGill C.J."/>
            <person name="Rodriguez I.M."/>
            <person name="Rodriguez B."/>
            <person name="Murad R."/>
            <person name="Mortazavi A."/>
        </authorList>
    </citation>
    <scope>NUCLEOTIDE SEQUENCE [LARGE SCALE GENOMIC DNA]</scope>
    <source>
        <strain evidence="6 7">ALL</strain>
    </source>
</reference>
<dbReference type="Gene3D" id="4.10.1110.10">
    <property type="entry name" value="AN1-like Zinc finger"/>
    <property type="match status" value="1"/>
</dbReference>
<keyword evidence="1" id="KW-0479">Metal-binding</keyword>
<organism evidence="6 7">
    <name type="scientific">Steinernema carpocapsae</name>
    <name type="common">Entomopathogenic nematode</name>
    <dbReference type="NCBI Taxonomy" id="34508"/>
    <lineage>
        <taxon>Eukaryota</taxon>
        <taxon>Metazoa</taxon>
        <taxon>Ecdysozoa</taxon>
        <taxon>Nematoda</taxon>
        <taxon>Chromadorea</taxon>
        <taxon>Rhabditida</taxon>
        <taxon>Tylenchina</taxon>
        <taxon>Panagrolaimomorpha</taxon>
        <taxon>Strongyloidoidea</taxon>
        <taxon>Steinernematidae</taxon>
        <taxon>Steinernema</taxon>
    </lineage>
</organism>
<evidence type="ECO:0000313" key="7">
    <source>
        <dbReference type="Proteomes" id="UP000298663"/>
    </source>
</evidence>
<dbReference type="PROSITE" id="PS51039">
    <property type="entry name" value="ZF_AN1"/>
    <property type="match status" value="1"/>
</dbReference>
<evidence type="ECO:0000256" key="2">
    <source>
        <dbReference type="ARBA" id="ARBA00022771"/>
    </source>
</evidence>
<dbReference type="EMBL" id="AZBU02000003">
    <property type="protein sequence ID" value="TKR88064.1"/>
    <property type="molecule type" value="Genomic_DNA"/>
</dbReference>
<dbReference type="Proteomes" id="UP000298663">
    <property type="component" value="Unassembled WGS sequence"/>
</dbReference>
<dbReference type="PANTHER" id="PTHR10634">
    <property type="entry name" value="AN1-TYPE ZINC FINGER PROTEIN"/>
    <property type="match status" value="1"/>
</dbReference>
<dbReference type="SUPFAM" id="SSF118310">
    <property type="entry name" value="AN1-like Zinc finger"/>
    <property type="match status" value="1"/>
</dbReference>
<dbReference type="FunFam" id="4.10.1110.10:FF:000001">
    <property type="entry name" value="Zinc finger AN1-type containing 6"/>
    <property type="match status" value="1"/>
</dbReference>
<dbReference type="InterPro" id="IPR000058">
    <property type="entry name" value="Znf_AN1"/>
</dbReference>
<keyword evidence="7" id="KW-1185">Reference proteome</keyword>
<accession>A0A4U5NXQ0</accession>
<dbReference type="InterPro" id="IPR050652">
    <property type="entry name" value="AN1_A20_ZnFinger"/>
</dbReference>